<evidence type="ECO:0000256" key="2">
    <source>
        <dbReference type="SAM" id="Phobius"/>
    </source>
</evidence>
<evidence type="ECO:0000313" key="3">
    <source>
        <dbReference type="EMBL" id="SPO34923.1"/>
    </source>
</evidence>
<sequence length="248" mass="26836">MRRQAAIALALGYGAVCSHIHARFPHNVQTALLLVTLPLTSIVVLLLSFRAISIDDAVHARLTHNYTDYQSALRGRVILSNDGFATLVRMLLGLNVITSIPIFWNQLSQSSLSSRISTPLAYLFGIGSVLVAVMCILMSLTQPLMSVNFDRGDSNDKGDGFPHEIPDALVPIKVLSAYLIRHPGVDGWHKVGTTSRRHDVHARVDSATQSYEIRTVWSQDHPAMAGRPAPGAPALSTSAGVAGKLDQL</sequence>
<keyword evidence="2" id="KW-0812">Transmembrane</keyword>
<evidence type="ECO:0000256" key="1">
    <source>
        <dbReference type="SAM" id="MobiDB-lite"/>
    </source>
</evidence>
<feature type="transmembrane region" description="Helical" evidence="2">
    <location>
        <begin position="120"/>
        <end position="141"/>
    </location>
</feature>
<dbReference type="Proteomes" id="UP000323386">
    <property type="component" value="Unassembled WGS sequence"/>
</dbReference>
<name>A0A5C3ERH6_9BASI</name>
<reference evidence="3 4" key="1">
    <citation type="submission" date="2018-03" db="EMBL/GenBank/DDBJ databases">
        <authorList>
            <person name="Guldener U."/>
        </authorList>
    </citation>
    <scope>NUCLEOTIDE SEQUENCE [LARGE SCALE GENOMIC DNA]</scope>
    <source>
        <strain evidence="3 4">DAOM196992</strain>
    </source>
</reference>
<dbReference type="OrthoDB" id="2554936at2759"/>
<feature type="transmembrane region" description="Helical" evidence="2">
    <location>
        <begin position="32"/>
        <end position="52"/>
    </location>
</feature>
<proteinExistence type="predicted"/>
<feature type="region of interest" description="Disordered" evidence="1">
    <location>
        <begin position="223"/>
        <end position="248"/>
    </location>
</feature>
<evidence type="ECO:0000313" key="4">
    <source>
        <dbReference type="Proteomes" id="UP000323386"/>
    </source>
</evidence>
<accession>A0A5C3ERH6</accession>
<protein>
    <submittedName>
        <fullName evidence="3">Uncharacterized protein</fullName>
    </submittedName>
</protein>
<gene>
    <name evidence="3" type="ORF">PSFLO_00394</name>
</gene>
<feature type="transmembrane region" description="Helical" evidence="2">
    <location>
        <begin position="84"/>
        <end position="104"/>
    </location>
</feature>
<organism evidence="3 4">
    <name type="scientific">Pseudozyma flocculosa</name>
    <dbReference type="NCBI Taxonomy" id="84751"/>
    <lineage>
        <taxon>Eukaryota</taxon>
        <taxon>Fungi</taxon>
        <taxon>Dikarya</taxon>
        <taxon>Basidiomycota</taxon>
        <taxon>Ustilaginomycotina</taxon>
        <taxon>Ustilaginomycetes</taxon>
        <taxon>Ustilaginales</taxon>
        <taxon>Ustilaginaceae</taxon>
        <taxon>Pseudozyma</taxon>
    </lineage>
</organism>
<dbReference type="EMBL" id="OOIP01000001">
    <property type="protein sequence ID" value="SPO34923.1"/>
    <property type="molecule type" value="Genomic_DNA"/>
</dbReference>
<keyword evidence="2" id="KW-0472">Membrane</keyword>
<dbReference type="AlphaFoldDB" id="A0A5C3ERH6"/>
<keyword evidence="4" id="KW-1185">Reference proteome</keyword>
<keyword evidence="2" id="KW-1133">Transmembrane helix</keyword>
<feature type="compositionally biased region" description="Low complexity" evidence="1">
    <location>
        <begin position="223"/>
        <end position="234"/>
    </location>
</feature>